<gene>
    <name evidence="1" type="ORF">Cgig2_011979</name>
</gene>
<dbReference type="OrthoDB" id="1740536at2759"/>
<accession>A0A9Q1GRY1</accession>
<evidence type="ECO:0000313" key="1">
    <source>
        <dbReference type="EMBL" id="KAJ8423518.1"/>
    </source>
</evidence>
<sequence length="186" mass="21912">MFIPYSTQSPFIALVLVELIPYELPLPGIDYYGTGNPKDHIVKFVDIMHLTITNDAISHNNGLITWRQAQYQISDKEFNKIVEQINGQICTTRGKTTLHPAKDKGKKEFIEAKNQIRRKPKDFVCYKHYSLLNEPKNKSRWCNFHNDYGHTTTEYRSLKDNQGDLMQRCYYYRFKARKKIHPQPRG</sequence>
<evidence type="ECO:0000313" key="2">
    <source>
        <dbReference type="Proteomes" id="UP001153076"/>
    </source>
</evidence>
<comment type="caution">
    <text evidence="1">The sequence shown here is derived from an EMBL/GenBank/DDBJ whole genome shotgun (WGS) entry which is preliminary data.</text>
</comment>
<proteinExistence type="predicted"/>
<organism evidence="1 2">
    <name type="scientific">Carnegiea gigantea</name>
    <dbReference type="NCBI Taxonomy" id="171969"/>
    <lineage>
        <taxon>Eukaryota</taxon>
        <taxon>Viridiplantae</taxon>
        <taxon>Streptophyta</taxon>
        <taxon>Embryophyta</taxon>
        <taxon>Tracheophyta</taxon>
        <taxon>Spermatophyta</taxon>
        <taxon>Magnoliopsida</taxon>
        <taxon>eudicotyledons</taxon>
        <taxon>Gunneridae</taxon>
        <taxon>Pentapetalae</taxon>
        <taxon>Caryophyllales</taxon>
        <taxon>Cactineae</taxon>
        <taxon>Cactaceae</taxon>
        <taxon>Cactoideae</taxon>
        <taxon>Echinocereeae</taxon>
        <taxon>Carnegiea</taxon>
    </lineage>
</organism>
<dbReference type="EMBL" id="JAKOGI010001946">
    <property type="protein sequence ID" value="KAJ8423518.1"/>
    <property type="molecule type" value="Genomic_DNA"/>
</dbReference>
<protein>
    <submittedName>
        <fullName evidence="1">Uncharacterized protein</fullName>
    </submittedName>
</protein>
<name>A0A9Q1GRY1_9CARY</name>
<keyword evidence="2" id="KW-1185">Reference proteome</keyword>
<dbReference type="Proteomes" id="UP001153076">
    <property type="component" value="Unassembled WGS sequence"/>
</dbReference>
<dbReference type="AlphaFoldDB" id="A0A9Q1GRY1"/>
<reference evidence="1" key="1">
    <citation type="submission" date="2022-04" db="EMBL/GenBank/DDBJ databases">
        <title>Carnegiea gigantea Genome sequencing and assembly v2.</title>
        <authorList>
            <person name="Copetti D."/>
            <person name="Sanderson M.J."/>
            <person name="Burquez A."/>
            <person name="Wojciechowski M.F."/>
        </authorList>
    </citation>
    <scope>NUCLEOTIDE SEQUENCE</scope>
    <source>
        <strain evidence="1">SGP5-SGP5p</strain>
        <tissue evidence="1">Aerial part</tissue>
    </source>
</reference>